<dbReference type="Proteomes" id="UP000295075">
    <property type="component" value="Unassembled WGS sequence"/>
</dbReference>
<dbReference type="OrthoDB" id="3830388at2"/>
<keyword evidence="3" id="KW-1185">Reference proteome</keyword>
<dbReference type="EMBL" id="SMKA01000125">
    <property type="protein sequence ID" value="TDC25325.1"/>
    <property type="molecule type" value="Genomic_DNA"/>
</dbReference>
<accession>A0A4V2XQB7</accession>
<reference evidence="2 3" key="1">
    <citation type="submission" date="2019-03" db="EMBL/GenBank/DDBJ databases">
        <title>Draft genome sequences of novel Actinobacteria.</title>
        <authorList>
            <person name="Sahin N."/>
            <person name="Ay H."/>
            <person name="Saygin H."/>
        </authorList>
    </citation>
    <scope>NUCLEOTIDE SEQUENCE [LARGE SCALE GENOMIC DNA]</scope>
    <source>
        <strain evidence="2 3">JCM 30547</strain>
    </source>
</reference>
<dbReference type="AlphaFoldDB" id="A0A4V2XQB7"/>
<gene>
    <name evidence="2" type="ORF">E1261_24460</name>
</gene>
<evidence type="ECO:0000256" key="1">
    <source>
        <dbReference type="SAM" id="Phobius"/>
    </source>
</evidence>
<sequence>MAVRRLSSLSTARNPVLVRPKQDPETVALKQVASRPTTIYWFLMVSDLATAIWMYTVGPWLDKTSKFTATGTLGGHHVLLLIIAITGFLMLATLAVLTDNFTHSTRNLAIARNIACIISIVALSGLLALILMALLSRVLFGPLRP</sequence>
<dbReference type="RefSeq" id="WP_132410304.1">
    <property type="nucleotide sequence ID" value="NZ_SMKA01000125.1"/>
</dbReference>
<feature type="transmembrane region" description="Helical" evidence="1">
    <location>
        <begin position="39"/>
        <end position="58"/>
    </location>
</feature>
<organism evidence="2 3">
    <name type="scientific">Kribbella albertanoniae</name>
    <dbReference type="NCBI Taxonomy" id="1266829"/>
    <lineage>
        <taxon>Bacteria</taxon>
        <taxon>Bacillati</taxon>
        <taxon>Actinomycetota</taxon>
        <taxon>Actinomycetes</taxon>
        <taxon>Propionibacteriales</taxon>
        <taxon>Kribbellaceae</taxon>
        <taxon>Kribbella</taxon>
    </lineage>
</organism>
<keyword evidence="1" id="KW-0472">Membrane</keyword>
<name>A0A4V2XQB7_9ACTN</name>
<evidence type="ECO:0000313" key="2">
    <source>
        <dbReference type="EMBL" id="TDC25325.1"/>
    </source>
</evidence>
<protein>
    <submittedName>
        <fullName evidence="2">Uncharacterized protein</fullName>
    </submittedName>
</protein>
<proteinExistence type="predicted"/>
<keyword evidence="1" id="KW-1133">Transmembrane helix</keyword>
<feature type="transmembrane region" description="Helical" evidence="1">
    <location>
        <begin position="78"/>
        <end position="98"/>
    </location>
</feature>
<feature type="transmembrane region" description="Helical" evidence="1">
    <location>
        <begin position="110"/>
        <end position="135"/>
    </location>
</feature>
<keyword evidence="1" id="KW-0812">Transmembrane</keyword>
<comment type="caution">
    <text evidence="2">The sequence shown here is derived from an EMBL/GenBank/DDBJ whole genome shotgun (WGS) entry which is preliminary data.</text>
</comment>
<evidence type="ECO:0000313" key="3">
    <source>
        <dbReference type="Proteomes" id="UP000295075"/>
    </source>
</evidence>